<reference evidence="8 9" key="1">
    <citation type="submission" date="2021-07" db="EMBL/GenBank/DDBJ databases">
        <title>The Aristolochia fimbriata genome: insights into angiosperm evolution, floral development and chemical biosynthesis.</title>
        <authorList>
            <person name="Jiao Y."/>
        </authorList>
    </citation>
    <scope>NUCLEOTIDE SEQUENCE [LARGE SCALE GENOMIC DNA]</scope>
    <source>
        <strain evidence="8">IBCAS-2021</strain>
        <tissue evidence="8">Leaf</tissue>
    </source>
</reference>
<feature type="active site" description="Nucleophile" evidence="6">
    <location>
        <position position="440"/>
    </location>
</feature>
<evidence type="ECO:0000313" key="8">
    <source>
        <dbReference type="EMBL" id="KAG9440515.1"/>
    </source>
</evidence>
<dbReference type="EMBL" id="JAINDJ010000008">
    <property type="protein sequence ID" value="KAG9440515.1"/>
    <property type="molecule type" value="Genomic_DNA"/>
</dbReference>
<dbReference type="InterPro" id="IPR017853">
    <property type="entry name" value="GH"/>
</dbReference>
<dbReference type="SMART" id="SM00633">
    <property type="entry name" value="Glyco_10"/>
    <property type="match status" value="1"/>
</dbReference>
<dbReference type="PANTHER" id="PTHR31490">
    <property type="entry name" value="GLYCOSYL HYDROLASE"/>
    <property type="match status" value="1"/>
</dbReference>
<sequence length="569" mass="63508">MGNMWEEHRFILGFISILFAGIRVNSLSYDYSASIECLAEPLKPQYGGGILRNPEFKHGLKGWTGFGGALAESNGGNTFMVVRSGNRPTKKLFLFDDKIYTFSAWVRISDGSARVGAVFKTADGDMHAGATIAEAGCWSMIKGGLTVTKTGPAELFFQSKNASVDIWVDSISLQPFTQEEWRSHQEQSTQKARKRSIRFHAVDSHGRSLPGRNLSIVLNRGSFPFGCAINRNILQNSGYQQWFTSRRFTVTVFEDELKWYSTERNQGQEDYSGSDALFAFARQHGLAVRGHNVFWDDGRYQPGWVGNLSPDQLRSATNRRIDSVVSRYAGQVTGWDVVNENLHFNFFESKLGGGFSTDAYRKAHSLDGRATMFLNEYNTLEDSRDGAVTPSEYIRKVNEIRGQGSTGIGLEGHFSRVNLGYMRSAIDQLASTGLPIWITELDVDRGIDQAQALEQILREAYSHPAVQGVVIWAAWKPEGCYKMCLTDNNFRNLATGNVVDRLINEWGRRKLQGTTDGDGYFEAVLPHGDYQVTIFDSAKNSSFAQATKVEADAEGEDSVLHLKVHARED</sequence>
<keyword evidence="3" id="KW-0119">Carbohydrate metabolism</keyword>
<dbReference type="GO" id="GO:0000272">
    <property type="term" value="P:polysaccharide catabolic process"/>
    <property type="evidence" value="ECO:0007669"/>
    <property type="project" value="UniProtKB-KW"/>
</dbReference>
<organism evidence="8 9">
    <name type="scientific">Aristolochia fimbriata</name>
    <name type="common">White veined hardy Dutchman's pipe vine</name>
    <dbReference type="NCBI Taxonomy" id="158543"/>
    <lineage>
        <taxon>Eukaryota</taxon>
        <taxon>Viridiplantae</taxon>
        <taxon>Streptophyta</taxon>
        <taxon>Embryophyta</taxon>
        <taxon>Tracheophyta</taxon>
        <taxon>Spermatophyta</taxon>
        <taxon>Magnoliopsida</taxon>
        <taxon>Magnoliidae</taxon>
        <taxon>Piperales</taxon>
        <taxon>Aristolochiaceae</taxon>
        <taxon>Aristolochia</taxon>
    </lineage>
</organism>
<keyword evidence="2" id="KW-0378">Hydrolase</keyword>
<evidence type="ECO:0000256" key="5">
    <source>
        <dbReference type="ARBA" id="ARBA00023326"/>
    </source>
</evidence>
<dbReference type="Gene3D" id="3.20.20.80">
    <property type="entry name" value="Glycosidases"/>
    <property type="match status" value="1"/>
</dbReference>
<evidence type="ECO:0000256" key="6">
    <source>
        <dbReference type="PROSITE-ProRule" id="PRU10061"/>
    </source>
</evidence>
<dbReference type="SUPFAM" id="SSF51445">
    <property type="entry name" value="(Trans)glycosidases"/>
    <property type="match status" value="1"/>
</dbReference>
<dbReference type="GO" id="GO:0031176">
    <property type="term" value="F:endo-1,4-beta-xylanase activity"/>
    <property type="evidence" value="ECO:0007669"/>
    <property type="project" value="UniProtKB-ARBA"/>
</dbReference>
<dbReference type="InterPro" id="IPR044846">
    <property type="entry name" value="GH10"/>
</dbReference>
<dbReference type="InterPro" id="IPR001000">
    <property type="entry name" value="GH10_dom"/>
</dbReference>
<gene>
    <name evidence="8" type="ORF">H6P81_020680</name>
</gene>
<evidence type="ECO:0000313" key="9">
    <source>
        <dbReference type="Proteomes" id="UP000825729"/>
    </source>
</evidence>
<comment type="similarity">
    <text evidence="1">Belongs to the glycosyl hydrolase 10 (cellulase F) family.</text>
</comment>
<dbReference type="SUPFAM" id="SSF49785">
    <property type="entry name" value="Galactose-binding domain-like"/>
    <property type="match status" value="1"/>
</dbReference>
<dbReference type="Proteomes" id="UP000825729">
    <property type="component" value="Unassembled WGS sequence"/>
</dbReference>
<name>A0AAV7DWV9_ARIFI</name>
<accession>A0AAV7DWV9</accession>
<keyword evidence="4" id="KW-0326">Glycosidase</keyword>
<keyword evidence="5" id="KW-0624">Polysaccharide degradation</keyword>
<dbReference type="PANTHER" id="PTHR31490:SF2">
    <property type="entry name" value="GLYCOSYL HYDROLASE FAMILY 10 PROTEIN"/>
    <property type="match status" value="1"/>
</dbReference>
<proteinExistence type="inferred from homology"/>
<dbReference type="InterPro" id="IPR008979">
    <property type="entry name" value="Galactose-bd-like_sf"/>
</dbReference>
<dbReference type="PROSITE" id="PS00591">
    <property type="entry name" value="GH10_1"/>
    <property type="match status" value="1"/>
</dbReference>
<feature type="domain" description="GH10" evidence="7">
    <location>
        <begin position="211"/>
        <end position="502"/>
    </location>
</feature>
<comment type="caution">
    <text evidence="8">The sequence shown here is derived from an EMBL/GenBank/DDBJ whole genome shotgun (WGS) entry which is preliminary data.</text>
</comment>
<dbReference type="PRINTS" id="PR00134">
    <property type="entry name" value="GLHYDRLASE10"/>
</dbReference>
<dbReference type="Pfam" id="PF00331">
    <property type="entry name" value="Glyco_hydro_10"/>
    <property type="match status" value="1"/>
</dbReference>
<dbReference type="AlphaFoldDB" id="A0AAV7DWV9"/>
<protein>
    <recommendedName>
        <fullName evidence="7">GH10 domain-containing protein</fullName>
    </recommendedName>
</protein>
<dbReference type="Gene3D" id="2.60.120.260">
    <property type="entry name" value="Galactose-binding domain-like"/>
    <property type="match status" value="1"/>
</dbReference>
<evidence type="ECO:0000256" key="1">
    <source>
        <dbReference type="ARBA" id="ARBA00007495"/>
    </source>
</evidence>
<keyword evidence="9" id="KW-1185">Reference proteome</keyword>
<dbReference type="PROSITE" id="PS51760">
    <property type="entry name" value="GH10_2"/>
    <property type="match status" value="1"/>
</dbReference>
<evidence type="ECO:0000256" key="3">
    <source>
        <dbReference type="ARBA" id="ARBA00023277"/>
    </source>
</evidence>
<evidence type="ECO:0000256" key="4">
    <source>
        <dbReference type="ARBA" id="ARBA00023295"/>
    </source>
</evidence>
<dbReference type="InterPro" id="IPR031158">
    <property type="entry name" value="GH10_AS"/>
</dbReference>
<evidence type="ECO:0000259" key="7">
    <source>
        <dbReference type="PROSITE" id="PS51760"/>
    </source>
</evidence>
<evidence type="ECO:0000256" key="2">
    <source>
        <dbReference type="ARBA" id="ARBA00022801"/>
    </source>
</evidence>